<evidence type="ECO:0000313" key="7">
    <source>
        <dbReference type="EMBL" id="MFC4587040.1"/>
    </source>
</evidence>
<evidence type="ECO:0000256" key="3">
    <source>
        <dbReference type="ARBA" id="ARBA00023163"/>
    </source>
</evidence>
<dbReference type="EMBL" id="JBHSFN010000007">
    <property type="protein sequence ID" value="MFC4587040.1"/>
    <property type="molecule type" value="Genomic_DNA"/>
</dbReference>
<keyword evidence="1" id="KW-0805">Transcription regulation</keyword>
<evidence type="ECO:0000256" key="4">
    <source>
        <dbReference type="PROSITE-ProRule" id="PRU00335"/>
    </source>
</evidence>
<dbReference type="Pfam" id="PF00440">
    <property type="entry name" value="TetR_N"/>
    <property type="match status" value="1"/>
</dbReference>
<name>A0ABV9EBW2_9ACTN</name>
<dbReference type="RefSeq" id="WP_262846749.1">
    <property type="nucleotide sequence ID" value="NZ_JANZYP010000051.1"/>
</dbReference>
<dbReference type="InterPro" id="IPR009057">
    <property type="entry name" value="Homeodomain-like_sf"/>
</dbReference>
<dbReference type="PRINTS" id="PR00455">
    <property type="entry name" value="HTHTETR"/>
</dbReference>
<dbReference type="SUPFAM" id="SSF46689">
    <property type="entry name" value="Homeodomain-like"/>
    <property type="match status" value="1"/>
</dbReference>
<feature type="compositionally biased region" description="Pro residues" evidence="5">
    <location>
        <begin position="206"/>
        <end position="215"/>
    </location>
</feature>
<feature type="domain" description="HTH tetR-type" evidence="6">
    <location>
        <begin position="11"/>
        <end position="71"/>
    </location>
</feature>
<keyword evidence="2 4" id="KW-0238">DNA-binding</keyword>
<evidence type="ECO:0000313" key="8">
    <source>
        <dbReference type="Proteomes" id="UP001595891"/>
    </source>
</evidence>
<dbReference type="InterPro" id="IPR050109">
    <property type="entry name" value="HTH-type_TetR-like_transc_reg"/>
</dbReference>
<evidence type="ECO:0000256" key="2">
    <source>
        <dbReference type="ARBA" id="ARBA00023125"/>
    </source>
</evidence>
<feature type="DNA-binding region" description="H-T-H motif" evidence="4">
    <location>
        <begin position="34"/>
        <end position="53"/>
    </location>
</feature>
<sequence length="223" mass="23191">MAVTTADPEDLTARARIRDAAMAQFGEHGFERATIRGIAVAAGVSSGLVRHHFGSKQGLLEACDAHLVKTVRRLNSQAAGGAPDLNPLAALGPYQAYLARSLIEGGAAPLFDEMVALGEGWLADADRSRPDPPDVGPRVRSAVIAAMALGIGILRRHVSRGMGADLSGPEGERLLMRALLDIHSHPLLSLEEAAAAREALDRTPSPAGPATPRGPAPTQGGSR</sequence>
<proteinExistence type="predicted"/>
<dbReference type="PROSITE" id="PS50977">
    <property type="entry name" value="HTH_TETR_2"/>
    <property type="match status" value="1"/>
</dbReference>
<dbReference type="PANTHER" id="PTHR30055:SF234">
    <property type="entry name" value="HTH-TYPE TRANSCRIPTIONAL REGULATOR BETI"/>
    <property type="match status" value="1"/>
</dbReference>
<keyword evidence="8" id="KW-1185">Reference proteome</keyword>
<evidence type="ECO:0000256" key="5">
    <source>
        <dbReference type="SAM" id="MobiDB-lite"/>
    </source>
</evidence>
<protein>
    <submittedName>
        <fullName evidence="7">TetR/AcrR family transcriptional regulator</fullName>
    </submittedName>
</protein>
<evidence type="ECO:0000256" key="1">
    <source>
        <dbReference type="ARBA" id="ARBA00023015"/>
    </source>
</evidence>
<comment type="caution">
    <text evidence="7">The sequence shown here is derived from an EMBL/GenBank/DDBJ whole genome shotgun (WGS) entry which is preliminary data.</text>
</comment>
<feature type="region of interest" description="Disordered" evidence="5">
    <location>
        <begin position="193"/>
        <end position="223"/>
    </location>
</feature>
<organism evidence="7 8">
    <name type="scientific">Sphaerisporangium corydalis</name>
    <dbReference type="NCBI Taxonomy" id="1441875"/>
    <lineage>
        <taxon>Bacteria</taxon>
        <taxon>Bacillati</taxon>
        <taxon>Actinomycetota</taxon>
        <taxon>Actinomycetes</taxon>
        <taxon>Streptosporangiales</taxon>
        <taxon>Streptosporangiaceae</taxon>
        <taxon>Sphaerisporangium</taxon>
    </lineage>
</organism>
<dbReference type="PANTHER" id="PTHR30055">
    <property type="entry name" value="HTH-TYPE TRANSCRIPTIONAL REGULATOR RUTR"/>
    <property type="match status" value="1"/>
</dbReference>
<keyword evidence="3" id="KW-0804">Transcription</keyword>
<dbReference type="PROSITE" id="PS01081">
    <property type="entry name" value="HTH_TETR_1"/>
    <property type="match status" value="1"/>
</dbReference>
<accession>A0ABV9EBW2</accession>
<dbReference type="Gene3D" id="1.10.357.10">
    <property type="entry name" value="Tetracycline Repressor, domain 2"/>
    <property type="match status" value="1"/>
</dbReference>
<evidence type="ECO:0000259" key="6">
    <source>
        <dbReference type="PROSITE" id="PS50977"/>
    </source>
</evidence>
<dbReference type="InterPro" id="IPR001647">
    <property type="entry name" value="HTH_TetR"/>
</dbReference>
<dbReference type="Proteomes" id="UP001595891">
    <property type="component" value="Unassembled WGS sequence"/>
</dbReference>
<reference evidence="8" key="1">
    <citation type="journal article" date="2019" name="Int. J. Syst. Evol. Microbiol.">
        <title>The Global Catalogue of Microorganisms (GCM) 10K type strain sequencing project: providing services to taxonomists for standard genome sequencing and annotation.</title>
        <authorList>
            <consortium name="The Broad Institute Genomics Platform"/>
            <consortium name="The Broad Institute Genome Sequencing Center for Infectious Disease"/>
            <person name="Wu L."/>
            <person name="Ma J."/>
        </authorList>
    </citation>
    <scope>NUCLEOTIDE SEQUENCE [LARGE SCALE GENOMIC DNA]</scope>
    <source>
        <strain evidence="8">CCUG 49560</strain>
    </source>
</reference>
<gene>
    <name evidence="7" type="ORF">ACFO8L_13190</name>
</gene>
<dbReference type="InterPro" id="IPR023772">
    <property type="entry name" value="DNA-bd_HTH_TetR-type_CS"/>
</dbReference>